<protein>
    <submittedName>
        <fullName evidence="1">Uncharacterized protein</fullName>
    </submittedName>
</protein>
<gene>
    <name evidence="1" type="ORF">KIC69_05445</name>
</gene>
<dbReference type="EMBL" id="JAHAKR010000225">
    <property type="protein sequence ID" value="MBS5830255.1"/>
    <property type="molecule type" value="Genomic_DNA"/>
</dbReference>
<evidence type="ECO:0000313" key="2">
    <source>
        <dbReference type="Proteomes" id="UP000824019"/>
    </source>
</evidence>
<sequence>MNANSIISLLQDKLPKDFALLKMLENKLGTLDEKRLDELAQKIPILNLKSPIFVFWVGSFIFGALGVNRFMTGQIWLGVLKLALFLAHMILFIVITGATLDAVANAATNEDLQNAFKLIGVNTFIAGILGIVITIWWFVDLFITGSAVRKQNLEKILKAIDEQA</sequence>
<reference evidence="1" key="1">
    <citation type="submission" date="2021-02" db="EMBL/GenBank/DDBJ databases">
        <title>Infant gut strain persistence is associated with maternal origin, phylogeny, and functional potential including surface adhesion and iron acquisition.</title>
        <authorList>
            <person name="Lou Y.C."/>
        </authorList>
    </citation>
    <scope>NUCLEOTIDE SEQUENCE</scope>
    <source>
        <strain evidence="1">L3_101_000G1_dasL3_101_000G1_concoct_7_sub</strain>
    </source>
</reference>
<organism evidence="1 2">
    <name type="scientific">Campylobacter concisus</name>
    <dbReference type="NCBI Taxonomy" id="199"/>
    <lineage>
        <taxon>Bacteria</taxon>
        <taxon>Pseudomonadati</taxon>
        <taxon>Campylobacterota</taxon>
        <taxon>Epsilonproteobacteria</taxon>
        <taxon>Campylobacterales</taxon>
        <taxon>Campylobacteraceae</taxon>
        <taxon>Campylobacter</taxon>
    </lineage>
</organism>
<dbReference type="Proteomes" id="UP000824019">
    <property type="component" value="Unassembled WGS sequence"/>
</dbReference>
<dbReference type="AlphaFoldDB" id="A0A943PXS0"/>
<accession>A0A943PXS0</accession>
<evidence type="ECO:0000313" key="1">
    <source>
        <dbReference type="EMBL" id="MBS5830255.1"/>
    </source>
</evidence>
<comment type="caution">
    <text evidence="1">The sequence shown here is derived from an EMBL/GenBank/DDBJ whole genome shotgun (WGS) entry which is preliminary data.</text>
</comment>
<name>A0A943PXS0_9BACT</name>
<proteinExistence type="predicted"/>
<dbReference type="RefSeq" id="WP_199906490.1">
    <property type="nucleotide sequence ID" value="NZ_JALMFU010000001.1"/>
</dbReference>